<evidence type="ECO:0000256" key="7">
    <source>
        <dbReference type="SAM" id="Phobius"/>
    </source>
</evidence>
<feature type="transmembrane region" description="Helical" evidence="7">
    <location>
        <begin position="193"/>
        <end position="212"/>
    </location>
</feature>
<keyword evidence="3" id="KW-1003">Cell membrane</keyword>
<organism evidence="9 10">
    <name type="scientific">Bacteroides ovatus</name>
    <dbReference type="NCBI Taxonomy" id="28116"/>
    <lineage>
        <taxon>Bacteria</taxon>
        <taxon>Pseudomonadati</taxon>
        <taxon>Bacteroidota</taxon>
        <taxon>Bacteroidia</taxon>
        <taxon>Bacteroidales</taxon>
        <taxon>Bacteroidaceae</taxon>
        <taxon>Bacteroides</taxon>
    </lineage>
</organism>
<comment type="caution">
    <text evidence="9">The sequence shown here is derived from an EMBL/GenBank/DDBJ whole genome shotgun (WGS) entry which is preliminary data.</text>
</comment>
<dbReference type="Pfam" id="PF01757">
    <property type="entry name" value="Acyl_transf_3"/>
    <property type="match status" value="1"/>
</dbReference>
<dbReference type="EMBL" id="VWFP01000022">
    <property type="protein sequence ID" value="KAA4623043.1"/>
    <property type="molecule type" value="Genomic_DNA"/>
</dbReference>
<feature type="transmembrane region" description="Helical" evidence="7">
    <location>
        <begin position="103"/>
        <end position="122"/>
    </location>
</feature>
<keyword evidence="9" id="KW-0808">Transferase</keyword>
<feature type="transmembrane region" description="Helical" evidence="7">
    <location>
        <begin position="218"/>
        <end position="240"/>
    </location>
</feature>
<accession>A0A7J4XTY9</accession>
<keyword evidence="6 7" id="KW-0472">Membrane</keyword>
<feature type="domain" description="Acyltransferase 3" evidence="8">
    <location>
        <begin position="8"/>
        <end position="318"/>
    </location>
</feature>
<dbReference type="Proteomes" id="UP000424805">
    <property type="component" value="Unassembled WGS sequence"/>
</dbReference>
<name>A0A7J4XTY9_BACOV</name>
<keyword evidence="4 7" id="KW-0812">Transmembrane</keyword>
<gene>
    <name evidence="9" type="ORF">F3B90_19200</name>
</gene>
<evidence type="ECO:0000256" key="6">
    <source>
        <dbReference type="ARBA" id="ARBA00023136"/>
    </source>
</evidence>
<dbReference type="GO" id="GO:0009246">
    <property type="term" value="P:enterobacterial common antigen biosynthetic process"/>
    <property type="evidence" value="ECO:0007669"/>
    <property type="project" value="TreeGrafter"/>
</dbReference>
<dbReference type="PANTHER" id="PTHR40074:SF2">
    <property type="entry name" value="O-ACETYLTRANSFERASE WECH"/>
    <property type="match status" value="1"/>
</dbReference>
<protein>
    <submittedName>
        <fullName evidence="9">Acyltransferase</fullName>
    </submittedName>
</protein>
<sequence>MFMTQRLEYIDQLKGLAMLLVVIGHIIVFCGLGYDNIFIRNITMMNMPLFFFLNGLVISEKMSLKGLLRKTCQLLLPFFSWGILMTLYRNSTFLDFLFNYWKYGYWYMLVLLEFFIAQVGLNNINLLINKKKRWWIDVLVFLLLYQTLRFSARFISDEISVLIDYWQFVAYFPYFFLGAFIKRHFLIDKMLTCGNLIITLILLFLLPLYMLWYNEMYISIVQMVLPINIFLLLFMIFGLFSVEYNQSSKHRGVKIVMKINAILSMIGKHTLSIYMMQFFLFRFINLETLFSLLYEGHNYFAIFFISALIAILICYLCMLGEWILMKSQLLSFLFFGKNM</sequence>
<dbReference type="GO" id="GO:0016413">
    <property type="term" value="F:O-acetyltransferase activity"/>
    <property type="evidence" value="ECO:0007669"/>
    <property type="project" value="TreeGrafter"/>
</dbReference>
<keyword evidence="9" id="KW-0012">Acyltransferase</keyword>
<evidence type="ECO:0000259" key="8">
    <source>
        <dbReference type="Pfam" id="PF01757"/>
    </source>
</evidence>
<dbReference type="PANTHER" id="PTHR40074">
    <property type="entry name" value="O-ACETYLTRANSFERASE WECH"/>
    <property type="match status" value="1"/>
</dbReference>
<feature type="transmembrane region" description="Helical" evidence="7">
    <location>
        <begin position="300"/>
        <end position="324"/>
    </location>
</feature>
<feature type="transmembrane region" description="Helical" evidence="7">
    <location>
        <begin position="261"/>
        <end position="280"/>
    </location>
</feature>
<evidence type="ECO:0000313" key="9">
    <source>
        <dbReference type="EMBL" id="KAA4623043.1"/>
    </source>
</evidence>
<comment type="similarity">
    <text evidence="2">Belongs to the acyltransferase 3 family.</text>
</comment>
<evidence type="ECO:0000256" key="1">
    <source>
        <dbReference type="ARBA" id="ARBA00004651"/>
    </source>
</evidence>
<keyword evidence="5 7" id="KW-1133">Transmembrane helix</keyword>
<evidence type="ECO:0000256" key="3">
    <source>
        <dbReference type="ARBA" id="ARBA00022475"/>
    </source>
</evidence>
<proteinExistence type="inferred from homology"/>
<evidence type="ECO:0000256" key="4">
    <source>
        <dbReference type="ARBA" id="ARBA00022692"/>
    </source>
</evidence>
<evidence type="ECO:0000256" key="2">
    <source>
        <dbReference type="ARBA" id="ARBA00007400"/>
    </source>
</evidence>
<evidence type="ECO:0000313" key="10">
    <source>
        <dbReference type="Proteomes" id="UP000424805"/>
    </source>
</evidence>
<dbReference type="GO" id="GO:0005886">
    <property type="term" value="C:plasma membrane"/>
    <property type="evidence" value="ECO:0007669"/>
    <property type="project" value="UniProtKB-SubCell"/>
</dbReference>
<dbReference type="AlphaFoldDB" id="A0A7J4XTY9"/>
<feature type="transmembrane region" description="Helical" evidence="7">
    <location>
        <begin position="134"/>
        <end position="152"/>
    </location>
</feature>
<dbReference type="InterPro" id="IPR002656">
    <property type="entry name" value="Acyl_transf_3_dom"/>
</dbReference>
<feature type="transmembrane region" description="Helical" evidence="7">
    <location>
        <begin position="164"/>
        <end position="181"/>
    </location>
</feature>
<comment type="subcellular location">
    <subcellularLocation>
        <location evidence="1">Cell membrane</location>
        <topology evidence="1">Multi-pass membrane protein</topology>
    </subcellularLocation>
</comment>
<reference evidence="9 10" key="1">
    <citation type="journal article" date="2019" name="Nat. Med.">
        <title>A library of human gut bacterial isolates paired with longitudinal multiomics data enables mechanistic microbiome research.</title>
        <authorList>
            <person name="Poyet M."/>
            <person name="Groussin M."/>
            <person name="Gibbons S.M."/>
            <person name="Avila-Pacheco J."/>
            <person name="Jiang X."/>
            <person name="Kearney S.M."/>
            <person name="Perrotta A.R."/>
            <person name="Berdy B."/>
            <person name="Zhao S."/>
            <person name="Lieberman T.D."/>
            <person name="Swanson P.K."/>
            <person name="Smith M."/>
            <person name="Roesemann S."/>
            <person name="Alexander J.E."/>
            <person name="Rich S.A."/>
            <person name="Livny J."/>
            <person name="Vlamakis H."/>
            <person name="Clish C."/>
            <person name="Bullock K."/>
            <person name="Deik A."/>
            <person name="Scott J."/>
            <person name="Pierce K.A."/>
            <person name="Xavier R.J."/>
            <person name="Alm E.J."/>
        </authorList>
    </citation>
    <scope>NUCLEOTIDE SEQUENCE [LARGE SCALE GENOMIC DNA]</scope>
    <source>
        <strain evidence="9 10">BIOML-A15</strain>
    </source>
</reference>
<evidence type="ECO:0000256" key="5">
    <source>
        <dbReference type="ARBA" id="ARBA00022989"/>
    </source>
</evidence>
<feature type="transmembrane region" description="Helical" evidence="7">
    <location>
        <begin position="12"/>
        <end position="34"/>
    </location>
</feature>
<feature type="transmembrane region" description="Helical" evidence="7">
    <location>
        <begin position="71"/>
        <end position="88"/>
    </location>
</feature>
<feature type="transmembrane region" description="Helical" evidence="7">
    <location>
        <begin position="40"/>
        <end position="59"/>
    </location>
</feature>